<dbReference type="Proteomes" id="UP000471293">
    <property type="component" value="Unassembled WGS sequence"/>
</dbReference>
<sequence length="269" mass="28882">MCSAPRTRHWPGHPFSSVRAETPSLIVPVRGAKNSCTARTLRTLAAPEDGWAGLRRLPGATGLLDGLWMRRHQALAACRGALRTSSHTDPDAALCELADRPLTGEGPHSTAWRLPRPIALTRPAAGRHPDAAPISNPTDPAHFFLITKESLVTTTATETIAHQDADLLQRLHSVLSDHPAGSAFRLLFAPQGVSVGADEILVQKTDPARGVIELHSCKISDLTPTDVPHPSQVVPLSDTDFVRYTQQPEATTYVKLSNPSGHGMVPKAT</sequence>
<protein>
    <submittedName>
        <fullName evidence="1">Uncharacterized protein</fullName>
    </submittedName>
</protein>
<dbReference type="RefSeq" id="WP_164350606.1">
    <property type="nucleotide sequence ID" value="NZ_JAAGLQ010000746.1"/>
</dbReference>
<proteinExistence type="predicted"/>
<evidence type="ECO:0000313" key="2">
    <source>
        <dbReference type="Proteomes" id="UP000471293"/>
    </source>
</evidence>
<reference evidence="1 2" key="1">
    <citation type="submission" date="2020-01" db="EMBL/GenBank/DDBJ databases">
        <title>Insect and environment-associated Actinomycetes.</title>
        <authorList>
            <person name="Currrie C."/>
            <person name="Chevrette M."/>
            <person name="Carlson C."/>
            <person name="Stubbendieck R."/>
            <person name="Wendt-Pienkowski E."/>
        </authorList>
    </citation>
    <scope>NUCLEOTIDE SEQUENCE [LARGE SCALE GENOMIC DNA]</scope>
    <source>
        <strain evidence="1 2">SID11342</strain>
    </source>
</reference>
<name>A0A6N9UEU4_STRHA</name>
<organism evidence="1 2">
    <name type="scientific">Streptomyces halstedii</name>
    <dbReference type="NCBI Taxonomy" id="1944"/>
    <lineage>
        <taxon>Bacteria</taxon>
        <taxon>Bacillati</taxon>
        <taxon>Actinomycetota</taxon>
        <taxon>Actinomycetes</taxon>
        <taxon>Kitasatosporales</taxon>
        <taxon>Streptomycetaceae</taxon>
        <taxon>Streptomyces</taxon>
    </lineage>
</organism>
<dbReference type="AlphaFoldDB" id="A0A6N9UEU4"/>
<accession>A0A6N9UEU4</accession>
<gene>
    <name evidence="1" type="ORF">G3I29_35645</name>
</gene>
<comment type="caution">
    <text evidence="1">The sequence shown here is derived from an EMBL/GenBank/DDBJ whole genome shotgun (WGS) entry which is preliminary data.</text>
</comment>
<dbReference type="EMBL" id="JAAGLQ010000746">
    <property type="protein sequence ID" value="NEA20683.1"/>
    <property type="molecule type" value="Genomic_DNA"/>
</dbReference>
<evidence type="ECO:0000313" key="1">
    <source>
        <dbReference type="EMBL" id="NEA20683.1"/>
    </source>
</evidence>